<evidence type="ECO:0000256" key="2">
    <source>
        <dbReference type="ARBA" id="ARBA00022692"/>
    </source>
</evidence>
<proteinExistence type="predicted"/>
<feature type="transmembrane region" description="Helical" evidence="5">
    <location>
        <begin position="300"/>
        <end position="319"/>
    </location>
</feature>
<reference evidence="7 8" key="1">
    <citation type="submission" date="2016-10" db="EMBL/GenBank/DDBJ databases">
        <authorList>
            <person name="de Groot N.N."/>
        </authorList>
    </citation>
    <scope>NUCLEOTIDE SEQUENCE [LARGE SCALE GENOMIC DNA]</scope>
    <source>
        <strain evidence="7 8">DSM 10317</strain>
    </source>
</reference>
<dbReference type="InterPro" id="IPR013525">
    <property type="entry name" value="ABC2_TM"/>
</dbReference>
<name>A0A1G5S067_PSEXY</name>
<gene>
    <name evidence="7" type="ORF">SAMN02910350_01962</name>
</gene>
<dbReference type="RefSeq" id="WP_090163136.1">
    <property type="nucleotide sequence ID" value="NZ_FMWK01000010.1"/>
</dbReference>
<evidence type="ECO:0000256" key="4">
    <source>
        <dbReference type="ARBA" id="ARBA00023136"/>
    </source>
</evidence>
<feature type="transmembrane region" description="Helical" evidence="5">
    <location>
        <begin position="242"/>
        <end position="262"/>
    </location>
</feature>
<organism evidence="7 8">
    <name type="scientific">Pseudobutyrivibrio xylanivorans</name>
    <dbReference type="NCBI Taxonomy" id="185007"/>
    <lineage>
        <taxon>Bacteria</taxon>
        <taxon>Bacillati</taxon>
        <taxon>Bacillota</taxon>
        <taxon>Clostridia</taxon>
        <taxon>Lachnospirales</taxon>
        <taxon>Lachnospiraceae</taxon>
        <taxon>Pseudobutyrivibrio</taxon>
    </lineage>
</organism>
<dbReference type="GO" id="GO:0140359">
    <property type="term" value="F:ABC-type transporter activity"/>
    <property type="evidence" value="ECO:0007669"/>
    <property type="project" value="InterPro"/>
</dbReference>
<keyword evidence="3 5" id="KW-1133">Transmembrane helix</keyword>
<feature type="transmembrane region" description="Helical" evidence="5">
    <location>
        <begin position="344"/>
        <end position="364"/>
    </location>
</feature>
<dbReference type="Pfam" id="PF12698">
    <property type="entry name" value="ABC2_membrane_3"/>
    <property type="match status" value="1"/>
</dbReference>
<dbReference type="Proteomes" id="UP000199428">
    <property type="component" value="Unassembled WGS sequence"/>
</dbReference>
<evidence type="ECO:0000313" key="7">
    <source>
        <dbReference type="EMBL" id="SCZ79774.1"/>
    </source>
</evidence>
<sequence length="382" mass="43600">MRYLLLLKRFFRKKSYILMLLLVPFMVFLLKEMSQGQENIMTIGVYLPGTDPSSQSLRENLDDESGAIKYVYYDSEYALRRDVANQTLTEGWVVPENLDYTVGMMADNQYPHDRIQVVVREQGVTQLLGKEIICSRIYPSVAKRLLVKYTKYYTGNDELPVDVIAHLENSFENYSISNKLFQASYLDSAEINDTPVILMPLRGILAMWLMLCGIATSMYYLEDQENGLFIWWRSRIGFLRDLGYYAVAFIAPAIITVVSLIYSGSFTTVAKEVPALILYVLATIFFSMAIRIIGAGKKLLGMLTPVLIILSTILSPVFVDLKELRQIQKCCPAFHYLSSIHDSYYLVTLLIYTVLLGCLVVLLLKLSVKVRKVFKANLLRNI</sequence>
<evidence type="ECO:0000256" key="3">
    <source>
        <dbReference type="ARBA" id="ARBA00022989"/>
    </source>
</evidence>
<protein>
    <submittedName>
        <fullName evidence="7">ABC-2 type transport system permease protein</fullName>
    </submittedName>
</protein>
<evidence type="ECO:0000256" key="1">
    <source>
        <dbReference type="ARBA" id="ARBA00004141"/>
    </source>
</evidence>
<dbReference type="EMBL" id="FMWK01000010">
    <property type="protein sequence ID" value="SCZ79774.1"/>
    <property type="molecule type" value="Genomic_DNA"/>
</dbReference>
<comment type="subcellular location">
    <subcellularLocation>
        <location evidence="1">Membrane</location>
        <topology evidence="1">Multi-pass membrane protein</topology>
    </subcellularLocation>
</comment>
<evidence type="ECO:0000259" key="6">
    <source>
        <dbReference type="Pfam" id="PF12698"/>
    </source>
</evidence>
<dbReference type="AlphaFoldDB" id="A0A1G5S067"/>
<feature type="transmembrane region" description="Helical" evidence="5">
    <location>
        <begin position="201"/>
        <end position="221"/>
    </location>
</feature>
<feature type="transmembrane region" description="Helical" evidence="5">
    <location>
        <begin position="274"/>
        <end position="293"/>
    </location>
</feature>
<dbReference type="GO" id="GO:0016020">
    <property type="term" value="C:membrane"/>
    <property type="evidence" value="ECO:0007669"/>
    <property type="project" value="UniProtKB-SubCell"/>
</dbReference>
<feature type="domain" description="ABC-2 type transporter transmembrane" evidence="6">
    <location>
        <begin position="17"/>
        <end position="367"/>
    </location>
</feature>
<evidence type="ECO:0000313" key="8">
    <source>
        <dbReference type="Proteomes" id="UP000199428"/>
    </source>
</evidence>
<evidence type="ECO:0000256" key="5">
    <source>
        <dbReference type="SAM" id="Phobius"/>
    </source>
</evidence>
<keyword evidence="4 5" id="KW-0472">Membrane</keyword>
<accession>A0A1G5S067</accession>
<keyword evidence="2 5" id="KW-0812">Transmembrane</keyword>